<keyword evidence="2" id="KW-0472">Membrane</keyword>
<accession>A0ABT3B3B7</accession>
<reference evidence="3 4" key="1">
    <citation type="submission" date="2022-10" db="EMBL/GenBank/DDBJ databases">
        <title>Identification of biosynthetic pathway for the production of the potent trypsin inhibitor radiosumin.</title>
        <authorList>
            <person name="Fewer D.P."/>
            <person name="Delbaje E."/>
            <person name="Ouyang X."/>
            <person name="Agostino P.D."/>
            <person name="Wahlsten M."/>
            <person name="Jokela J."/>
            <person name="Permi P."/>
            <person name="Haapaniemi E."/>
            <person name="Koistinen H."/>
        </authorList>
    </citation>
    <scope>NUCLEOTIDE SEQUENCE [LARGE SCALE GENOMIC DNA]</scope>
    <source>
        <strain evidence="3 4">NIES-515</strain>
    </source>
</reference>
<gene>
    <name evidence="3" type="ORF">OGM63_17905</name>
</gene>
<evidence type="ECO:0000313" key="3">
    <source>
        <dbReference type="EMBL" id="MCV3215364.1"/>
    </source>
</evidence>
<sequence length="268" mass="32250">MLVPLTRQKFEQLVPWIASSPQYKYYWGKFPDFLQRLFISVVSAAVLLLIKFLFGLDFGAIIFLLVFVVSFYWFWGPVFWASVRNAKYRNYKYSGFFRGRVLDWWLTEELIGKQETVNNKGELVIVENREKWINLELGDDTGFTAEFKAPLRPYHKAIARGQIAEMLVMSNRSDLSTIDQISDIYVRSCNLWVSDYPFLRRDFFNEVSDRLRDDQNSRPRRQRRTENPEYDSRDDQDSRPRRQRRTENPEYNYRDDQDSRSRRRQPEE</sequence>
<evidence type="ECO:0000256" key="1">
    <source>
        <dbReference type="SAM" id="MobiDB-lite"/>
    </source>
</evidence>
<protein>
    <submittedName>
        <fullName evidence="3">Phosphate ABC transporter permease</fullName>
    </submittedName>
</protein>
<dbReference type="EMBL" id="JAOWRF010000253">
    <property type="protein sequence ID" value="MCV3215364.1"/>
    <property type="molecule type" value="Genomic_DNA"/>
</dbReference>
<dbReference type="RefSeq" id="WP_263746983.1">
    <property type="nucleotide sequence ID" value="NZ_JAOWRF010000253.1"/>
</dbReference>
<keyword evidence="4" id="KW-1185">Reference proteome</keyword>
<comment type="caution">
    <text evidence="3">The sequence shown here is derived from an EMBL/GenBank/DDBJ whole genome shotgun (WGS) entry which is preliminary data.</text>
</comment>
<evidence type="ECO:0000313" key="4">
    <source>
        <dbReference type="Proteomes" id="UP001526143"/>
    </source>
</evidence>
<keyword evidence="2" id="KW-0812">Transmembrane</keyword>
<feature type="region of interest" description="Disordered" evidence="1">
    <location>
        <begin position="211"/>
        <end position="268"/>
    </location>
</feature>
<feature type="compositionally biased region" description="Basic and acidic residues" evidence="1">
    <location>
        <begin position="224"/>
        <end position="268"/>
    </location>
</feature>
<name>A0ABT3B3B7_9CYAN</name>
<proteinExistence type="predicted"/>
<organism evidence="3 4">
    <name type="scientific">Plectonema radiosum NIES-515</name>
    <dbReference type="NCBI Taxonomy" id="2986073"/>
    <lineage>
        <taxon>Bacteria</taxon>
        <taxon>Bacillati</taxon>
        <taxon>Cyanobacteriota</taxon>
        <taxon>Cyanophyceae</taxon>
        <taxon>Oscillatoriophycideae</taxon>
        <taxon>Oscillatoriales</taxon>
        <taxon>Microcoleaceae</taxon>
        <taxon>Plectonema</taxon>
    </lineage>
</organism>
<feature type="transmembrane region" description="Helical" evidence="2">
    <location>
        <begin position="33"/>
        <end position="54"/>
    </location>
</feature>
<keyword evidence="2" id="KW-1133">Transmembrane helix</keyword>
<feature type="transmembrane region" description="Helical" evidence="2">
    <location>
        <begin position="60"/>
        <end position="83"/>
    </location>
</feature>
<dbReference type="Proteomes" id="UP001526143">
    <property type="component" value="Unassembled WGS sequence"/>
</dbReference>
<evidence type="ECO:0000256" key="2">
    <source>
        <dbReference type="SAM" id="Phobius"/>
    </source>
</evidence>